<sequence>MALKINPHRPARQNYQCGRIGGELLQTGSYMSNWSPRLNAHKLPVLWPFLLELHVTIALGVQGVVPAHADVDASMNSCAALTNQNAAGVNLLAAKNLDAQAFGFGVPTVFTTAACFFMCH</sequence>
<protein>
    <submittedName>
        <fullName evidence="1">Uncharacterized protein</fullName>
    </submittedName>
</protein>
<organism evidence="1">
    <name type="scientific">uncultured Woeseiaceae bacterium</name>
    <dbReference type="NCBI Taxonomy" id="1983305"/>
    <lineage>
        <taxon>Bacteria</taxon>
        <taxon>Pseudomonadati</taxon>
        <taxon>Pseudomonadota</taxon>
        <taxon>Gammaproteobacteria</taxon>
        <taxon>Woeseiales</taxon>
        <taxon>Woeseiaceae</taxon>
        <taxon>environmental samples</taxon>
    </lineage>
</organism>
<gene>
    <name evidence="1" type="ORF">JTBM06_V1_10075</name>
</gene>
<name>A0A7D9D448_9GAMM</name>
<dbReference type="EMBL" id="LR633967">
    <property type="protein sequence ID" value="VUX55356.1"/>
    <property type="molecule type" value="Genomic_DNA"/>
</dbReference>
<reference evidence="1" key="1">
    <citation type="submission" date="2019-07" db="EMBL/GenBank/DDBJ databases">
        <authorList>
            <person name="Weber M."/>
            <person name="Kostadinov I."/>
            <person name="Kostadinov D I."/>
        </authorList>
    </citation>
    <scope>NUCLEOTIDE SEQUENCE</scope>
    <source>
        <strain evidence="1">Gfbio:sag-sample-m06:053724c1-46a9-4a36-b237-ea2bf867836b</strain>
    </source>
</reference>
<dbReference type="AlphaFoldDB" id="A0A7D9D448"/>
<evidence type="ECO:0000313" key="1">
    <source>
        <dbReference type="EMBL" id="VUX55356.1"/>
    </source>
</evidence>
<accession>A0A7D9D448</accession>
<proteinExistence type="predicted"/>